<evidence type="ECO:0000259" key="5">
    <source>
        <dbReference type="Pfam" id="PF07992"/>
    </source>
</evidence>
<dbReference type="GO" id="GO:0005737">
    <property type="term" value="C:cytoplasm"/>
    <property type="evidence" value="ECO:0007669"/>
    <property type="project" value="TreeGrafter"/>
</dbReference>
<dbReference type="PANTHER" id="PTHR43557:SF2">
    <property type="entry name" value="RIESKE DOMAIN-CONTAINING PROTEIN-RELATED"/>
    <property type="match status" value="1"/>
</dbReference>
<dbReference type="PANTHER" id="PTHR43557">
    <property type="entry name" value="APOPTOSIS-INDUCING FACTOR 1"/>
    <property type="match status" value="1"/>
</dbReference>
<dbReference type="Gene3D" id="3.50.50.60">
    <property type="entry name" value="FAD/NAD(P)-binding domain"/>
    <property type="match status" value="2"/>
</dbReference>
<organism evidence="7 8">
    <name type="scientific">Acinetobacter baumannii 625974</name>
    <dbReference type="NCBI Taxonomy" id="1310607"/>
    <lineage>
        <taxon>Bacteria</taxon>
        <taxon>Pseudomonadati</taxon>
        <taxon>Pseudomonadota</taxon>
        <taxon>Gammaproteobacteria</taxon>
        <taxon>Moraxellales</taxon>
        <taxon>Moraxellaceae</taxon>
        <taxon>Acinetobacter</taxon>
        <taxon>Acinetobacter calcoaceticus/baumannii complex</taxon>
    </lineage>
</organism>
<reference evidence="7 8" key="1">
    <citation type="submission" date="2014-02" db="EMBL/GenBank/DDBJ databases">
        <title>Comparative genomics and transcriptomics to identify genetic mechanisms underlying the emergence of carbapenem resistant Acinetobacter baumannii (CRAb).</title>
        <authorList>
            <person name="Harris A.D."/>
            <person name="Johnson K.J."/>
            <person name="George J."/>
            <person name="Shefchek K."/>
            <person name="Daugherty S.C."/>
            <person name="Parankush S."/>
            <person name="Sadzewicz L."/>
            <person name="Tallon L."/>
            <person name="Sengamalay N."/>
            <person name="Hazen T.H."/>
            <person name="Rasko D.A."/>
        </authorList>
    </citation>
    <scope>NUCLEOTIDE SEQUENCE [LARGE SCALE GENOMIC DNA]</scope>
    <source>
        <strain evidence="7 8">625974</strain>
    </source>
</reference>
<dbReference type="InterPro" id="IPR036188">
    <property type="entry name" value="FAD/NAD-bd_sf"/>
</dbReference>
<dbReference type="EMBL" id="JEXD01000001">
    <property type="protein sequence ID" value="EXC09849.1"/>
    <property type="molecule type" value="Genomic_DNA"/>
</dbReference>
<dbReference type="InterPro" id="IPR028202">
    <property type="entry name" value="Reductase_C"/>
</dbReference>
<evidence type="ECO:0000256" key="3">
    <source>
        <dbReference type="ARBA" id="ARBA00022827"/>
    </source>
</evidence>
<comment type="caution">
    <text evidence="7">The sequence shown here is derived from an EMBL/GenBank/DDBJ whole genome shotgun (WGS) entry which is preliminary data.</text>
</comment>
<dbReference type="Proteomes" id="UP000021108">
    <property type="component" value="Unassembled WGS sequence"/>
</dbReference>
<dbReference type="Gene3D" id="3.30.390.30">
    <property type="match status" value="1"/>
</dbReference>
<dbReference type="InterPro" id="IPR023753">
    <property type="entry name" value="FAD/NAD-binding_dom"/>
</dbReference>
<dbReference type="Pfam" id="PF07992">
    <property type="entry name" value="Pyr_redox_2"/>
    <property type="match status" value="1"/>
</dbReference>
<evidence type="ECO:0000256" key="1">
    <source>
        <dbReference type="ARBA" id="ARBA00001974"/>
    </source>
</evidence>
<dbReference type="InterPro" id="IPR016156">
    <property type="entry name" value="FAD/NAD-linked_Rdtase_dimer_sf"/>
</dbReference>
<evidence type="ECO:0000313" key="8">
    <source>
        <dbReference type="Proteomes" id="UP000021108"/>
    </source>
</evidence>
<keyword evidence="4" id="KW-0560">Oxidoreductase</keyword>
<dbReference type="RefSeq" id="WP_032058532.1">
    <property type="nucleotide sequence ID" value="NZ_JEXD01000001.1"/>
</dbReference>
<evidence type="ECO:0000313" key="7">
    <source>
        <dbReference type="EMBL" id="EXC09849.1"/>
    </source>
</evidence>
<dbReference type="SUPFAM" id="SSF55424">
    <property type="entry name" value="FAD/NAD-linked reductases, dimerisation (C-terminal) domain"/>
    <property type="match status" value="1"/>
</dbReference>
<sequence>MEKIVIVGAGQAAGWAVSTLRQNGYVGEIHVVSNEDQVFYERPPLSKQVLSKEATYESLNLFSPEQVQEFNIQWHKPEIATKVDREQKQVHLESGQVLPYDKLLIATGSRARVPVNTWQFIPNVVTLRNVRDCERLAEILKNAKNVAVIGGGWIGLEIAATARKQGKDVHIFEYGDRLCARSVSPEVSAFLKNMHEAQGTKIHLDSKSLHLVEAPDQKVEVVNHPQHSQLFDCVVVGAGAEIAKELGVHAGLDVKDGIVVNCFGQTSDQDIYAAGDVAIHPGLGYCIQSWANAQNQAIAAAKSMLGIETEYTDIPWLWSDQYHFNIQILGTYQPEKTKEVVIRQSGEDQVSYLYLDHENRLLNMIAINDSKLIKLAKRWMQANTVLDPKLLADAEFNVMKLKP</sequence>
<name>A0A009PMV1_ACIBA</name>
<evidence type="ECO:0000256" key="4">
    <source>
        <dbReference type="ARBA" id="ARBA00023002"/>
    </source>
</evidence>
<dbReference type="SUPFAM" id="SSF51905">
    <property type="entry name" value="FAD/NAD(P)-binding domain"/>
    <property type="match status" value="2"/>
</dbReference>
<dbReference type="GO" id="GO:0016651">
    <property type="term" value="F:oxidoreductase activity, acting on NAD(P)H"/>
    <property type="evidence" value="ECO:0007669"/>
    <property type="project" value="TreeGrafter"/>
</dbReference>
<feature type="domain" description="Reductase C-terminal" evidence="6">
    <location>
        <begin position="316"/>
        <end position="401"/>
    </location>
</feature>
<comment type="cofactor">
    <cofactor evidence="1">
        <name>FAD</name>
        <dbReference type="ChEBI" id="CHEBI:57692"/>
    </cofactor>
</comment>
<evidence type="ECO:0000259" key="6">
    <source>
        <dbReference type="Pfam" id="PF14759"/>
    </source>
</evidence>
<protein>
    <submittedName>
        <fullName evidence="7">Pyridine nucleotide-disulfide oxidoreductase family protein</fullName>
    </submittedName>
</protein>
<dbReference type="PATRIC" id="fig|1310607.3.peg.87"/>
<keyword evidence="3" id="KW-0274">FAD</keyword>
<dbReference type="PRINTS" id="PR00411">
    <property type="entry name" value="PNDRDTASEI"/>
</dbReference>
<keyword evidence="2" id="KW-0285">Flavoprotein</keyword>
<feature type="domain" description="FAD/NAD(P)-binding" evidence="5">
    <location>
        <begin position="3"/>
        <end position="297"/>
    </location>
</feature>
<dbReference type="PRINTS" id="PR00368">
    <property type="entry name" value="FADPNR"/>
</dbReference>
<accession>A0A009PMV1</accession>
<evidence type="ECO:0000256" key="2">
    <source>
        <dbReference type="ARBA" id="ARBA00022630"/>
    </source>
</evidence>
<dbReference type="InterPro" id="IPR050446">
    <property type="entry name" value="FAD-oxidoreductase/Apoptosis"/>
</dbReference>
<proteinExistence type="predicted"/>
<dbReference type="Pfam" id="PF14759">
    <property type="entry name" value="Reductase_C"/>
    <property type="match status" value="1"/>
</dbReference>
<gene>
    <name evidence="7" type="ORF">J506_0086</name>
</gene>
<dbReference type="AlphaFoldDB" id="A0A009PMV1"/>